<gene>
    <name evidence="3" type="ORF">M413DRAFT_22042</name>
</gene>
<name>A0A0C2YJI6_HEBCY</name>
<sequence length="243" mass="28183">MADVAEGNQLSPLIHALLAMRLVTNFELMACTIFLWDTILTFAMEVDLIWKSNWNLMKALYLFQRYFPLTDIIWLVFSRLMGQILLENGCRDIFYFKGVFIIVGFVILTLRTCAVWKWNRHLCTILPILFTLFWGSSLVIMVRFVNSITIGPPPYPGFTECFLTHARQDLAFVWVLLLVWDAVLLALMLVPAIQVYRDGNDASLMKVVYRDGVIYYLYLFVLSCINIIIVKILSEEYQLLLSL</sequence>
<keyword evidence="1" id="KW-1133">Transmembrane helix</keyword>
<keyword evidence="1" id="KW-0472">Membrane</keyword>
<dbReference type="HOGENOM" id="CLU_035509_11_4_1"/>
<proteinExistence type="predicted"/>
<evidence type="ECO:0000313" key="4">
    <source>
        <dbReference type="Proteomes" id="UP000053424"/>
    </source>
</evidence>
<dbReference type="EMBL" id="KN831768">
    <property type="protein sequence ID" value="KIM49933.1"/>
    <property type="molecule type" value="Genomic_DNA"/>
</dbReference>
<dbReference type="OrthoDB" id="3350812at2759"/>
<dbReference type="Proteomes" id="UP000053424">
    <property type="component" value="Unassembled WGS sequence"/>
</dbReference>
<keyword evidence="1" id="KW-0812">Transmembrane</keyword>
<dbReference type="InterPro" id="IPR045340">
    <property type="entry name" value="DUF6533"/>
</dbReference>
<feature type="transmembrane region" description="Helical" evidence="1">
    <location>
        <begin position="172"/>
        <end position="193"/>
    </location>
</feature>
<evidence type="ECO:0000256" key="1">
    <source>
        <dbReference type="SAM" id="Phobius"/>
    </source>
</evidence>
<dbReference type="AlphaFoldDB" id="A0A0C2YJI6"/>
<keyword evidence="4" id="KW-1185">Reference proteome</keyword>
<evidence type="ECO:0000259" key="2">
    <source>
        <dbReference type="Pfam" id="PF20151"/>
    </source>
</evidence>
<accession>A0A0C2YJI6</accession>
<dbReference type="Pfam" id="PF20151">
    <property type="entry name" value="DUF6533"/>
    <property type="match status" value="1"/>
</dbReference>
<organism evidence="3 4">
    <name type="scientific">Hebeloma cylindrosporum</name>
    <dbReference type="NCBI Taxonomy" id="76867"/>
    <lineage>
        <taxon>Eukaryota</taxon>
        <taxon>Fungi</taxon>
        <taxon>Dikarya</taxon>
        <taxon>Basidiomycota</taxon>
        <taxon>Agaricomycotina</taxon>
        <taxon>Agaricomycetes</taxon>
        <taxon>Agaricomycetidae</taxon>
        <taxon>Agaricales</taxon>
        <taxon>Agaricineae</taxon>
        <taxon>Hymenogastraceae</taxon>
        <taxon>Hebeloma</taxon>
    </lineage>
</organism>
<feature type="transmembrane region" description="Helical" evidence="1">
    <location>
        <begin position="122"/>
        <end position="145"/>
    </location>
</feature>
<reference evidence="4" key="2">
    <citation type="submission" date="2015-01" db="EMBL/GenBank/DDBJ databases">
        <title>Evolutionary Origins and Diversification of the Mycorrhizal Mutualists.</title>
        <authorList>
            <consortium name="DOE Joint Genome Institute"/>
            <consortium name="Mycorrhizal Genomics Consortium"/>
            <person name="Kohler A."/>
            <person name="Kuo A."/>
            <person name="Nagy L.G."/>
            <person name="Floudas D."/>
            <person name="Copeland A."/>
            <person name="Barry K.W."/>
            <person name="Cichocki N."/>
            <person name="Veneault-Fourrey C."/>
            <person name="LaButti K."/>
            <person name="Lindquist E.A."/>
            <person name="Lipzen A."/>
            <person name="Lundell T."/>
            <person name="Morin E."/>
            <person name="Murat C."/>
            <person name="Riley R."/>
            <person name="Ohm R."/>
            <person name="Sun H."/>
            <person name="Tunlid A."/>
            <person name="Henrissat B."/>
            <person name="Grigoriev I.V."/>
            <person name="Hibbett D.S."/>
            <person name="Martin F."/>
        </authorList>
    </citation>
    <scope>NUCLEOTIDE SEQUENCE [LARGE SCALE GENOMIC DNA]</scope>
    <source>
        <strain evidence="4">h7</strain>
    </source>
</reference>
<evidence type="ECO:0000313" key="3">
    <source>
        <dbReference type="EMBL" id="KIM49933.1"/>
    </source>
</evidence>
<feature type="transmembrane region" description="Helical" evidence="1">
    <location>
        <begin position="93"/>
        <end position="110"/>
    </location>
</feature>
<feature type="transmembrane region" description="Helical" evidence="1">
    <location>
        <begin position="213"/>
        <end position="233"/>
    </location>
</feature>
<feature type="domain" description="DUF6533" evidence="2">
    <location>
        <begin position="30"/>
        <end position="69"/>
    </location>
</feature>
<protein>
    <recommendedName>
        <fullName evidence="2">DUF6533 domain-containing protein</fullName>
    </recommendedName>
</protein>
<reference evidence="3 4" key="1">
    <citation type="submission" date="2014-04" db="EMBL/GenBank/DDBJ databases">
        <authorList>
            <consortium name="DOE Joint Genome Institute"/>
            <person name="Kuo A."/>
            <person name="Gay G."/>
            <person name="Dore J."/>
            <person name="Kohler A."/>
            <person name="Nagy L.G."/>
            <person name="Floudas D."/>
            <person name="Copeland A."/>
            <person name="Barry K.W."/>
            <person name="Cichocki N."/>
            <person name="Veneault-Fourrey C."/>
            <person name="LaButti K."/>
            <person name="Lindquist E.A."/>
            <person name="Lipzen A."/>
            <person name="Lundell T."/>
            <person name="Morin E."/>
            <person name="Murat C."/>
            <person name="Sun H."/>
            <person name="Tunlid A."/>
            <person name="Henrissat B."/>
            <person name="Grigoriev I.V."/>
            <person name="Hibbett D.S."/>
            <person name="Martin F."/>
            <person name="Nordberg H.P."/>
            <person name="Cantor M.N."/>
            <person name="Hua S.X."/>
        </authorList>
    </citation>
    <scope>NUCLEOTIDE SEQUENCE [LARGE SCALE GENOMIC DNA]</scope>
    <source>
        <strain evidence="4">h7</strain>
    </source>
</reference>
<feature type="transmembrane region" description="Helical" evidence="1">
    <location>
        <begin position="62"/>
        <end position="81"/>
    </location>
</feature>